<accession>A0A0J0XI29</accession>
<reference evidence="4 5" key="1">
    <citation type="submission" date="2015-03" db="EMBL/GenBank/DDBJ databases">
        <title>Genomics and transcriptomics of the oil-accumulating basidiomycete yeast T. oleaginosus allow insights into substrate utilization and the diverse evolutionary trajectories of mating systems in fungi.</title>
        <authorList>
            <consortium name="DOE Joint Genome Institute"/>
            <person name="Kourist R."/>
            <person name="Kracht O."/>
            <person name="Bracharz F."/>
            <person name="Lipzen A."/>
            <person name="Nolan M."/>
            <person name="Ohm R."/>
            <person name="Grigoriev I."/>
            <person name="Sun S."/>
            <person name="Heitman J."/>
            <person name="Bruck T."/>
            <person name="Nowrousian M."/>
        </authorList>
    </citation>
    <scope>NUCLEOTIDE SEQUENCE [LARGE SCALE GENOMIC DNA]</scope>
    <source>
        <strain evidence="4 5">IBC0246</strain>
    </source>
</reference>
<dbReference type="InterPro" id="IPR016181">
    <property type="entry name" value="Acyl_CoA_acyltransferase"/>
</dbReference>
<dbReference type="PROSITE" id="PS51186">
    <property type="entry name" value="GNAT"/>
    <property type="match status" value="1"/>
</dbReference>
<dbReference type="Pfam" id="PF13508">
    <property type="entry name" value="Acetyltransf_7"/>
    <property type="match status" value="1"/>
</dbReference>
<evidence type="ECO:0000259" key="3">
    <source>
        <dbReference type="PROSITE" id="PS51186"/>
    </source>
</evidence>
<feature type="domain" description="N-acetyltransferase" evidence="3">
    <location>
        <begin position="6"/>
        <end position="161"/>
    </location>
</feature>
<dbReference type="GO" id="GO:0016747">
    <property type="term" value="F:acyltransferase activity, transferring groups other than amino-acyl groups"/>
    <property type="evidence" value="ECO:0007669"/>
    <property type="project" value="InterPro"/>
</dbReference>
<keyword evidence="5" id="KW-1185">Reference proteome</keyword>
<proteinExistence type="predicted"/>
<dbReference type="OrthoDB" id="9975416at2759"/>
<dbReference type="GeneID" id="28984326"/>
<sequence length="162" mass="17816">MTSSYFTARPAVSSDAASIAHVHHTSWQESYAHHPELLASRTLAQRQAQWSQSLTHGFPQPGTICFVADSPSGIIGFILHGPNQHATEVYSLYVLDAHHGTGAAQALMRTIETEGPRTVWLLEDNLRAMAFYQKMGYELVEGRDGSQVDPRNGLVVVKMVSL</sequence>
<evidence type="ECO:0000256" key="2">
    <source>
        <dbReference type="ARBA" id="ARBA00023315"/>
    </source>
</evidence>
<keyword evidence="2 4" id="KW-0012">Acyltransferase</keyword>
<keyword evidence="1 4" id="KW-0808">Transferase</keyword>
<dbReference type="Gene3D" id="3.40.630.30">
    <property type="match status" value="1"/>
</dbReference>
<evidence type="ECO:0000313" key="5">
    <source>
        <dbReference type="Proteomes" id="UP000053611"/>
    </source>
</evidence>
<dbReference type="EMBL" id="KQ087228">
    <property type="protein sequence ID" value="KLT40785.1"/>
    <property type="molecule type" value="Genomic_DNA"/>
</dbReference>
<dbReference type="RefSeq" id="XP_018277276.1">
    <property type="nucleotide sequence ID" value="XM_018423723.1"/>
</dbReference>
<dbReference type="CDD" id="cd04301">
    <property type="entry name" value="NAT_SF"/>
    <property type="match status" value="1"/>
</dbReference>
<dbReference type="Proteomes" id="UP000053611">
    <property type="component" value="Unassembled WGS sequence"/>
</dbReference>
<protein>
    <submittedName>
        <fullName evidence="4">Acyl-CoA N-acyltransferase</fullName>
    </submittedName>
</protein>
<gene>
    <name evidence="4" type="ORF">CC85DRAFT_287057</name>
</gene>
<name>A0A0J0XI29_9TREE</name>
<dbReference type="InterPro" id="IPR050832">
    <property type="entry name" value="Bact_Acetyltransf"/>
</dbReference>
<dbReference type="AlphaFoldDB" id="A0A0J0XI29"/>
<dbReference type="SUPFAM" id="SSF55729">
    <property type="entry name" value="Acyl-CoA N-acyltransferases (Nat)"/>
    <property type="match status" value="1"/>
</dbReference>
<dbReference type="PANTHER" id="PTHR43877">
    <property type="entry name" value="AMINOALKYLPHOSPHONATE N-ACETYLTRANSFERASE-RELATED-RELATED"/>
    <property type="match status" value="1"/>
</dbReference>
<organism evidence="4 5">
    <name type="scientific">Cutaneotrichosporon oleaginosum</name>
    <dbReference type="NCBI Taxonomy" id="879819"/>
    <lineage>
        <taxon>Eukaryota</taxon>
        <taxon>Fungi</taxon>
        <taxon>Dikarya</taxon>
        <taxon>Basidiomycota</taxon>
        <taxon>Agaricomycotina</taxon>
        <taxon>Tremellomycetes</taxon>
        <taxon>Trichosporonales</taxon>
        <taxon>Trichosporonaceae</taxon>
        <taxon>Cutaneotrichosporon</taxon>
    </lineage>
</organism>
<evidence type="ECO:0000313" key="4">
    <source>
        <dbReference type="EMBL" id="KLT40785.1"/>
    </source>
</evidence>
<dbReference type="InterPro" id="IPR000182">
    <property type="entry name" value="GNAT_dom"/>
</dbReference>
<evidence type="ECO:0000256" key="1">
    <source>
        <dbReference type="ARBA" id="ARBA00022679"/>
    </source>
</evidence>